<accession>A0A371EP58</accession>
<protein>
    <submittedName>
        <fullName evidence="8">RNA-binding protein 34</fullName>
    </submittedName>
</protein>
<dbReference type="EMBL" id="QJKJ01012875">
    <property type="protein sequence ID" value="RDX67719.1"/>
    <property type="molecule type" value="Genomic_DNA"/>
</dbReference>
<dbReference type="OrthoDB" id="442677at2759"/>
<feature type="domain" description="RRM" evidence="7">
    <location>
        <begin position="306"/>
        <end position="362"/>
    </location>
</feature>
<sequence>MGKKKSKDPQQPLQTDTVSPPSSIFNKLFSNAPEQSAATSLFSVDNPFRRKPAPLSDSTNRTQSPNDGAPAIPESVDEKKRKRHKEKTPALDSDPAEASQESEKKRKRGSDEGRDPNLGAEAIVKRKRKRDEVEKEWEEKKYGAAVEGGNEKEGIENKPVGSKRKALDDPADMMVSKEGFDDEDKLLRTVFVGNLPLKVKKKTLLKEFKKFGEVESVRIRSIPIQDTKKPRKGAILAKKINDDADRRAVKTPFIVHAYIVFKTEQSAQASLLHNMTLVEGNHIRVDRACPPRKKHKGESGLYDSKRTVFVGNLPFDVKDEELYQLFCGISNLESSIEAVRVVRDPHLNVGKGIAYVLFKTKRLICIIVIAITEEGYRAASGHYSFTVALSSSVSGQLTVLRSSVPYNQTSFYASLRNLLLEAAKFVVRKRNLKLRDRELRLSHAKADATPSKRPNSSSAQAPSTPAKKLSVASRSPSISNNRSNRKANASYQGLRATKSDVPKKIHGGEKPKERKSKRPTVAARKAKAKLAKESGVPKQAGVKRKLDSRTPDTTLRNKKAKKNRLYVPSTTRPS</sequence>
<proteinExistence type="inferred from homology"/>
<dbReference type="CDD" id="cd12394">
    <property type="entry name" value="RRM1_RBM34"/>
    <property type="match status" value="1"/>
</dbReference>
<name>A0A371EP58_MUCPR</name>
<keyword evidence="4" id="KW-0539">Nucleus</keyword>
<feature type="compositionally biased region" description="Polar residues" evidence="6">
    <location>
        <begin position="9"/>
        <end position="43"/>
    </location>
</feature>
<dbReference type="InterPro" id="IPR012677">
    <property type="entry name" value="Nucleotide-bd_a/b_plait_sf"/>
</dbReference>
<evidence type="ECO:0000256" key="6">
    <source>
        <dbReference type="SAM" id="MobiDB-lite"/>
    </source>
</evidence>
<feature type="compositionally biased region" description="Polar residues" evidence="6">
    <location>
        <begin position="452"/>
        <end position="463"/>
    </location>
</feature>
<dbReference type="AlphaFoldDB" id="A0A371EP58"/>
<feature type="non-terminal residue" evidence="8">
    <location>
        <position position="1"/>
    </location>
</feature>
<feature type="compositionally biased region" description="Basic and acidic residues" evidence="6">
    <location>
        <begin position="497"/>
        <end position="512"/>
    </location>
</feature>
<keyword evidence="3 5" id="KW-0694">RNA-binding</keyword>
<dbReference type="PROSITE" id="PS50102">
    <property type="entry name" value="RRM"/>
    <property type="match status" value="2"/>
</dbReference>
<dbReference type="SMART" id="SM00360">
    <property type="entry name" value="RRM"/>
    <property type="match status" value="2"/>
</dbReference>
<dbReference type="Gene3D" id="3.30.70.330">
    <property type="match status" value="2"/>
</dbReference>
<dbReference type="Pfam" id="PF00076">
    <property type="entry name" value="RRM_1"/>
    <property type="match status" value="2"/>
</dbReference>
<organism evidence="8 9">
    <name type="scientific">Mucuna pruriens</name>
    <name type="common">Velvet bean</name>
    <name type="synonym">Dolichos pruriens</name>
    <dbReference type="NCBI Taxonomy" id="157652"/>
    <lineage>
        <taxon>Eukaryota</taxon>
        <taxon>Viridiplantae</taxon>
        <taxon>Streptophyta</taxon>
        <taxon>Embryophyta</taxon>
        <taxon>Tracheophyta</taxon>
        <taxon>Spermatophyta</taxon>
        <taxon>Magnoliopsida</taxon>
        <taxon>eudicotyledons</taxon>
        <taxon>Gunneridae</taxon>
        <taxon>Pentapetalae</taxon>
        <taxon>rosids</taxon>
        <taxon>fabids</taxon>
        <taxon>Fabales</taxon>
        <taxon>Fabaceae</taxon>
        <taxon>Papilionoideae</taxon>
        <taxon>50 kb inversion clade</taxon>
        <taxon>NPAAA clade</taxon>
        <taxon>indigoferoid/millettioid clade</taxon>
        <taxon>Phaseoleae</taxon>
        <taxon>Mucuna</taxon>
    </lineage>
</organism>
<dbReference type="SUPFAM" id="SSF54928">
    <property type="entry name" value="RNA-binding domain, RBD"/>
    <property type="match status" value="1"/>
</dbReference>
<feature type="compositionally biased region" description="Polar residues" evidence="6">
    <location>
        <begin position="56"/>
        <end position="66"/>
    </location>
</feature>
<feature type="compositionally biased region" description="Basic residues" evidence="6">
    <location>
        <begin position="513"/>
        <end position="529"/>
    </location>
</feature>
<evidence type="ECO:0000313" key="9">
    <source>
        <dbReference type="Proteomes" id="UP000257109"/>
    </source>
</evidence>
<evidence type="ECO:0000256" key="2">
    <source>
        <dbReference type="ARBA" id="ARBA00007077"/>
    </source>
</evidence>
<feature type="compositionally biased region" description="Basic and acidic residues" evidence="6">
    <location>
        <begin position="130"/>
        <end position="142"/>
    </location>
</feature>
<comment type="caution">
    <text evidence="8">The sequence shown here is derived from an EMBL/GenBank/DDBJ whole genome shotgun (WGS) entry which is preliminary data.</text>
</comment>
<feature type="compositionally biased region" description="Basic and acidic residues" evidence="6">
    <location>
        <begin position="101"/>
        <end position="115"/>
    </location>
</feature>
<keyword evidence="9" id="KW-1185">Reference proteome</keyword>
<evidence type="ECO:0000259" key="7">
    <source>
        <dbReference type="PROSITE" id="PS50102"/>
    </source>
</evidence>
<evidence type="ECO:0000256" key="1">
    <source>
        <dbReference type="ARBA" id="ARBA00004604"/>
    </source>
</evidence>
<dbReference type="InterPro" id="IPR000504">
    <property type="entry name" value="RRM_dom"/>
</dbReference>
<feature type="region of interest" description="Disordered" evidence="6">
    <location>
        <begin position="1"/>
        <end position="166"/>
    </location>
</feature>
<feature type="domain" description="RRM" evidence="7">
    <location>
        <begin position="188"/>
        <end position="290"/>
    </location>
</feature>
<evidence type="ECO:0000313" key="8">
    <source>
        <dbReference type="EMBL" id="RDX67719.1"/>
    </source>
</evidence>
<dbReference type="InterPro" id="IPR035979">
    <property type="entry name" value="RBD_domain_sf"/>
</dbReference>
<feature type="compositionally biased region" description="Low complexity" evidence="6">
    <location>
        <begin position="473"/>
        <end position="490"/>
    </location>
</feature>
<feature type="region of interest" description="Disordered" evidence="6">
    <location>
        <begin position="443"/>
        <end position="574"/>
    </location>
</feature>
<evidence type="ECO:0000256" key="3">
    <source>
        <dbReference type="ARBA" id="ARBA00022884"/>
    </source>
</evidence>
<dbReference type="PANTHER" id="PTHR23236">
    <property type="entry name" value="EUKARYOTIC TRANSLATION INITIATION FACTOR 4B/4H"/>
    <property type="match status" value="1"/>
</dbReference>
<dbReference type="Proteomes" id="UP000257109">
    <property type="component" value="Unassembled WGS sequence"/>
</dbReference>
<dbReference type="GO" id="GO:0005730">
    <property type="term" value="C:nucleolus"/>
    <property type="evidence" value="ECO:0007669"/>
    <property type="project" value="UniProtKB-SubCell"/>
</dbReference>
<reference evidence="8" key="1">
    <citation type="submission" date="2018-05" db="EMBL/GenBank/DDBJ databases">
        <title>Draft genome of Mucuna pruriens seed.</title>
        <authorList>
            <person name="Nnadi N.E."/>
            <person name="Vos R."/>
            <person name="Hasami M.H."/>
            <person name="Devisetty U.K."/>
            <person name="Aguiy J.C."/>
        </authorList>
    </citation>
    <scope>NUCLEOTIDE SEQUENCE [LARGE SCALE GENOMIC DNA]</scope>
    <source>
        <strain evidence="8">JCA_2017</strain>
    </source>
</reference>
<comment type="subcellular location">
    <subcellularLocation>
        <location evidence="1">Nucleus</location>
        <location evidence="1">Nucleolus</location>
    </subcellularLocation>
</comment>
<comment type="similarity">
    <text evidence="2">Belongs to the RRM RBM34 family.</text>
</comment>
<dbReference type="STRING" id="157652.A0A371EP58"/>
<evidence type="ECO:0000256" key="4">
    <source>
        <dbReference type="ARBA" id="ARBA00023242"/>
    </source>
</evidence>
<gene>
    <name evidence="8" type="primary">RBM34</name>
    <name evidence="8" type="ORF">CR513_53367</name>
</gene>
<dbReference type="GO" id="GO:0003723">
    <property type="term" value="F:RNA binding"/>
    <property type="evidence" value="ECO:0007669"/>
    <property type="project" value="UniProtKB-UniRule"/>
</dbReference>
<evidence type="ECO:0000256" key="5">
    <source>
        <dbReference type="PROSITE-ProRule" id="PRU00176"/>
    </source>
</evidence>
<dbReference type="PANTHER" id="PTHR23236:SF25">
    <property type="entry name" value="RNA-BINDING PROTEIN 34"/>
    <property type="match status" value="1"/>
</dbReference>